<keyword evidence="7" id="KW-1185">Reference proteome</keyword>
<dbReference type="SUPFAM" id="SSF51395">
    <property type="entry name" value="FMN-linked oxidoreductases"/>
    <property type="match status" value="1"/>
</dbReference>
<gene>
    <name evidence="6" type="ORF">SAMN05216207_10453</name>
</gene>
<evidence type="ECO:0000259" key="5">
    <source>
        <dbReference type="PROSITE" id="PS51349"/>
    </source>
</evidence>
<reference evidence="6 7" key="1">
    <citation type="submission" date="2016-10" db="EMBL/GenBank/DDBJ databases">
        <authorList>
            <person name="de Groot N.N."/>
        </authorList>
    </citation>
    <scope>NUCLEOTIDE SEQUENCE [LARGE SCALE GENOMIC DNA]</scope>
    <source>
        <strain evidence="6 7">CGMCC 4.1877</strain>
    </source>
</reference>
<dbReference type="STRING" id="260086.SAMN05216207_10453"/>
<dbReference type="PROSITE" id="PS51349">
    <property type="entry name" value="FMN_HYDROXY_ACID_DH_2"/>
    <property type="match status" value="1"/>
</dbReference>
<evidence type="ECO:0000313" key="7">
    <source>
        <dbReference type="Proteomes" id="UP000199614"/>
    </source>
</evidence>
<dbReference type="EMBL" id="FOUY01000045">
    <property type="protein sequence ID" value="SFO32984.1"/>
    <property type="molecule type" value="Genomic_DNA"/>
</dbReference>
<organism evidence="6 7">
    <name type="scientific">Pseudonocardia ammonioxydans</name>
    <dbReference type="NCBI Taxonomy" id="260086"/>
    <lineage>
        <taxon>Bacteria</taxon>
        <taxon>Bacillati</taxon>
        <taxon>Actinomycetota</taxon>
        <taxon>Actinomycetes</taxon>
        <taxon>Pseudonocardiales</taxon>
        <taxon>Pseudonocardiaceae</taxon>
        <taxon>Pseudonocardia</taxon>
    </lineage>
</organism>
<dbReference type="PANTHER" id="PTHR10578">
    <property type="entry name" value="S -2-HYDROXY-ACID OXIDASE-RELATED"/>
    <property type="match status" value="1"/>
</dbReference>
<sequence>MTGRSAYNAYRERRTLDRIQSVADARDLARRRVPASVFQMFEAGSGSDITARRNEEVFSEVLFRPRNAVSLPEHDISTTVLGHRISMPLIVSSVGFLGVAHSDGEAGVGVPPARPARSSSSPG</sequence>
<name>A0A1I5GAD5_PSUAM</name>
<dbReference type="PANTHER" id="PTHR10578:SF107">
    <property type="entry name" value="2-HYDROXYACID OXIDASE 1"/>
    <property type="match status" value="1"/>
</dbReference>
<evidence type="ECO:0000256" key="4">
    <source>
        <dbReference type="ARBA" id="ARBA00023002"/>
    </source>
</evidence>
<dbReference type="InterPro" id="IPR037396">
    <property type="entry name" value="FMN_HAD"/>
</dbReference>
<evidence type="ECO:0000313" key="6">
    <source>
        <dbReference type="EMBL" id="SFO32984.1"/>
    </source>
</evidence>
<dbReference type="RefSeq" id="WP_177238755.1">
    <property type="nucleotide sequence ID" value="NZ_FOUY01000045.1"/>
</dbReference>
<keyword evidence="3" id="KW-0288">FMN</keyword>
<keyword evidence="2" id="KW-0285">Flavoprotein</keyword>
<dbReference type="Proteomes" id="UP000199614">
    <property type="component" value="Unassembled WGS sequence"/>
</dbReference>
<dbReference type="AlphaFoldDB" id="A0A1I5GAD5"/>
<feature type="domain" description="FMN hydroxy acid dehydrogenase" evidence="5">
    <location>
        <begin position="14"/>
        <end position="123"/>
    </location>
</feature>
<evidence type="ECO:0000256" key="3">
    <source>
        <dbReference type="ARBA" id="ARBA00022643"/>
    </source>
</evidence>
<dbReference type="GO" id="GO:0016491">
    <property type="term" value="F:oxidoreductase activity"/>
    <property type="evidence" value="ECO:0007669"/>
    <property type="project" value="UniProtKB-KW"/>
</dbReference>
<accession>A0A1I5GAD5</accession>
<protein>
    <submittedName>
        <fullName evidence="6">L-lactate dehydrogenase (Cytochrome)/(S)-2-hydroxy-acid oxidase/(S)-mandelate dehydrogenase</fullName>
    </submittedName>
</protein>
<comment type="cofactor">
    <cofactor evidence="1">
        <name>FMN</name>
        <dbReference type="ChEBI" id="CHEBI:58210"/>
    </cofactor>
</comment>
<dbReference type="InterPro" id="IPR000262">
    <property type="entry name" value="FMN-dep_DH"/>
</dbReference>
<evidence type="ECO:0000256" key="2">
    <source>
        <dbReference type="ARBA" id="ARBA00022630"/>
    </source>
</evidence>
<proteinExistence type="predicted"/>
<dbReference type="InterPro" id="IPR013785">
    <property type="entry name" value="Aldolase_TIM"/>
</dbReference>
<evidence type="ECO:0000256" key="1">
    <source>
        <dbReference type="ARBA" id="ARBA00001917"/>
    </source>
</evidence>
<dbReference type="Pfam" id="PF01070">
    <property type="entry name" value="FMN_dh"/>
    <property type="match status" value="1"/>
</dbReference>
<keyword evidence="4" id="KW-0560">Oxidoreductase</keyword>
<dbReference type="Gene3D" id="3.20.20.70">
    <property type="entry name" value="Aldolase class I"/>
    <property type="match status" value="1"/>
</dbReference>